<comment type="caution">
    <text evidence="2">The sequence shown here is derived from an EMBL/GenBank/DDBJ whole genome shotgun (WGS) entry which is preliminary data.</text>
</comment>
<dbReference type="RefSeq" id="WP_376887627.1">
    <property type="nucleotide sequence ID" value="NZ_JBHUHR010000045.1"/>
</dbReference>
<proteinExistence type="predicted"/>
<evidence type="ECO:0000313" key="2">
    <source>
        <dbReference type="EMBL" id="MFD2036532.1"/>
    </source>
</evidence>
<dbReference type="Pfam" id="PF02515">
    <property type="entry name" value="CoA_transf_3"/>
    <property type="match status" value="1"/>
</dbReference>
<dbReference type="PANTHER" id="PTHR48207">
    <property type="entry name" value="SUCCINATE--HYDROXYMETHYLGLUTARATE COA-TRANSFERASE"/>
    <property type="match status" value="1"/>
</dbReference>
<dbReference type="Gene3D" id="3.40.50.10540">
    <property type="entry name" value="Crotonobetainyl-coa:carnitine coa-transferase, domain 1"/>
    <property type="match status" value="1"/>
</dbReference>
<gene>
    <name evidence="2" type="ORF">ACFSKL_17125</name>
</gene>
<dbReference type="EMBL" id="JBHUHR010000045">
    <property type="protein sequence ID" value="MFD2036532.1"/>
    <property type="molecule type" value="Genomic_DNA"/>
</dbReference>
<dbReference type="Gene3D" id="3.30.1540.10">
    <property type="entry name" value="formyl-coa transferase, domain 3"/>
    <property type="match status" value="1"/>
</dbReference>
<protein>
    <submittedName>
        <fullName evidence="2">CaiB/BaiF CoA transferase family protein</fullName>
    </submittedName>
</protein>
<dbReference type="InterPro" id="IPR050483">
    <property type="entry name" value="CoA-transferase_III_domain"/>
</dbReference>
<accession>A0ABW4VQK6</accession>
<evidence type="ECO:0000256" key="1">
    <source>
        <dbReference type="ARBA" id="ARBA00022679"/>
    </source>
</evidence>
<dbReference type="PANTHER" id="PTHR48207:SF4">
    <property type="entry name" value="BLL6097 PROTEIN"/>
    <property type="match status" value="1"/>
</dbReference>
<organism evidence="2 3">
    <name type="scientific">Belliella marina</name>
    <dbReference type="NCBI Taxonomy" id="1644146"/>
    <lineage>
        <taxon>Bacteria</taxon>
        <taxon>Pseudomonadati</taxon>
        <taxon>Bacteroidota</taxon>
        <taxon>Cytophagia</taxon>
        <taxon>Cytophagales</taxon>
        <taxon>Cyclobacteriaceae</taxon>
        <taxon>Belliella</taxon>
    </lineage>
</organism>
<dbReference type="InterPro" id="IPR023606">
    <property type="entry name" value="CoA-Trfase_III_dom_1_sf"/>
</dbReference>
<sequence>MSDVKTAPNPGNLPLEGVLVLEFCQYLSGPSAGLRLADLGARVIKIENPSTGDACRILPIKNQWIDDDSLLFHTINRNKESFTANLKDEKDLAFIHQLISKADVMVNNFRPGVMERLNLGYGKAQMLNPGIVYAEISGYGSTGPWAKKPGQDLLVQAISGLMHTSGNAGDPPTPFGLAIGDIFCGAQMVQGILAALFRKKRTGKGVKLELSLMESLIDFQFELLTTYFVDYEQPKRSENNHAHALLGAPYGIYQTKDGHLALAMIPIADLNKALENPDLSAFSQSDVFAKRDEIKATIAAILIHENSGYWMEKFNSCGLWATEVKNWNSLKASAGFQVLNTVQEIKISDSKTIKTTRCPIRLDGKRIFSPKAAPLLGADREKIIADFNLKEPDHETT</sequence>
<keyword evidence="3" id="KW-1185">Reference proteome</keyword>
<dbReference type="GO" id="GO:0016740">
    <property type="term" value="F:transferase activity"/>
    <property type="evidence" value="ECO:0007669"/>
    <property type="project" value="UniProtKB-KW"/>
</dbReference>
<reference evidence="3" key="1">
    <citation type="journal article" date="2019" name="Int. J. Syst. Evol. Microbiol.">
        <title>The Global Catalogue of Microorganisms (GCM) 10K type strain sequencing project: providing services to taxonomists for standard genome sequencing and annotation.</title>
        <authorList>
            <consortium name="The Broad Institute Genomics Platform"/>
            <consortium name="The Broad Institute Genome Sequencing Center for Infectious Disease"/>
            <person name="Wu L."/>
            <person name="Ma J."/>
        </authorList>
    </citation>
    <scope>NUCLEOTIDE SEQUENCE [LARGE SCALE GENOMIC DNA]</scope>
    <source>
        <strain evidence="3">CGMCC 1.15180</strain>
    </source>
</reference>
<evidence type="ECO:0000313" key="3">
    <source>
        <dbReference type="Proteomes" id="UP001597361"/>
    </source>
</evidence>
<dbReference type="Proteomes" id="UP001597361">
    <property type="component" value="Unassembled WGS sequence"/>
</dbReference>
<name>A0ABW4VQK6_9BACT</name>
<keyword evidence="1 2" id="KW-0808">Transferase</keyword>
<dbReference type="InterPro" id="IPR044855">
    <property type="entry name" value="CoA-Trfase_III_dom3_sf"/>
</dbReference>
<dbReference type="InterPro" id="IPR003673">
    <property type="entry name" value="CoA-Trfase_fam_III"/>
</dbReference>
<dbReference type="SUPFAM" id="SSF89796">
    <property type="entry name" value="CoA-transferase family III (CaiB/BaiF)"/>
    <property type="match status" value="1"/>
</dbReference>